<organism evidence="1 2">
    <name type="scientific">Trichogramma brassicae</name>
    <dbReference type="NCBI Taxonomy" id="86971"/>
    <lineage>
        <taxon>Eukaryota</taxon>
        <taxon>Metazoa</taxon>
        <taxon>Ecdysozoa</taxon>
        <taxon>Arthropoda</taxon>
        <taxon>Hexapoda</taxon>
        <taxon>Insecta</taxon>
        <taxon>Pterygota</taxon>
        <taxon>Neoptera</taxon>
        <taxon>Endopterygota</taxon>
        <taxon>Hymenoptera</taxon>
        <taxon>Apocrita</taxon>
        <taxon>Proctotrupomorpha</taxon>
        <taxon>Chalcidoidea</taxon>
        <taxon>Trichogrammatidae</taxon>
        <taxon>Trichogramma</taxon>
    </lineage>
</organism>
<name>A0A6H5INU5_9HYME</name>
<proteinExistence type="predicted"/>
<dbReference type="EMBL" id="CADCXV010000814">
    <property type="protein sequence ID" value="CAB0036284.1"/>
    <property type="molecule type" value="Genomic_DNA"/>
</dbReference>
<dbReference type="Proteomes" id="UP000479190">
    <property type="component" value="Unassembled WGS sequence"/>
</dbReference>
<evidence type="ECO:0000313" key="2">
    <source>
        <dbReference type="Proteomes" id="UP000479190"/>
    </source>
</evidence>
<accession>A0A6H5INU5</accession>
<keyword evidence="2" id="KW-1185">Reference proteome</keyword>
<dbReference type="AlphaFoldDB" id="A0A6H5INU5"/>
<sequence length="248" mass="28788">AQWRRLQGTIGKPTLTAYGLIRVAREKSPHSNHIFAPLQSSFSVPLVYVCFPRVIPNFTLDCGFAVATETETTKAFRPRSSSAATYNYPRLLLPLYSDVRAGISVPRKLLPAAGWISYCTTIPRDERKRHNRRRFSSFHNERVTATRTEVQQSRNRYYELYALRQKINNTQRGTMNGSPRAAVRARYTNSLKRRRRIHNIKEFSLRATEEYNSIYGLEARPTTYFYYLSAYCCSRCYIVVMHTLCMCV</sequence>
<evidence type="ECO:0000313" key="1">
    <source>
        <dbReference type="EMBL" id="CAB0036284.1"/>
    </source>
</evidence>
<gene>
    <name evidence="1" type="ORF">TBRA_LOCUS8159</name>
</gene>
<protein>
    <submittedName>
        <fullName evidence="1">Uncharacterized protein</fullName>
    </submittedName>
</protein>
<feature type="non-terminal residue" evidence="1">
    <location>
        <position position="1"/>
    </location>
</feature>
<reference evidence="1 2" key="1">
    <citation type="submission" date="2020-02" db="EMBL/GenBank/DDBJ databases">
        <authorList>
            <person name="Ferguson B K."/>
        </authorList>
    </citation>
    <scope>NUCLEOTIDE SEQUENCE [LARGE SCALE GENOMIC DNA]</scope>
</reference>